<evidence type="ECO:0008006" key="3">
    <source>
        <dbReference type="Google" id="ProtNLM"/>
    </source>
</evidence>
<organism evidence="1 2">
    <name type="scientific">Pantoea rwandensis</name>
    <dbReference type="NCBI Taxonomy" id="1076550"/>
    <lineage>
        <taxon>Bacteria</taxon>
        <taxon>Pseudomonadati</taxon>
        <taxon>Pseudomonadota</taxon>
        <taxon>Gammaproteobacteria</taxon>
        <taxon>Enterobacterales</taxon>
        <taxon>Erwiniaceae</taxon>
        <taxon>Pantoea</taxon>
    </lineage>
</organism>
<keyword evidence="2" id="KW-1185">Reference proteome</keyword>
<dbReference type="EMBL" id="CP009454">
    <property type="protein sequence ID" value="AIR87671.1"/>
    <property type="molecule type" value="Genomic_DNA"/>
</dbReference>
<dbReference type="Proteomes" id="UP000029495">
    <property type="component" value="Chromosome"/>
</dbReference>
<name>A0ABM5RP94_9GAMM</name>
<accession>A0ABM5RP94</accession>
<gene>
    <name evidence="1" type="ORF">LH22_20195</name>
</gene>
<reference evidence="1 2" key="1">
    <citation type="submission" date="2014-09" db="EMBL/GenBank/DDBJ databases">
        <authorList>
            <person name="Chan K.-G."/>
        </authorList>
    </citation>
    <scope>NUCLEOTIDE SEQUENCE [LARGE SCALE GENOMIC DNA]</scope>
    <source>
        <strain evidence="1 2">ND04</strain>
    </source>
</reference>
<sequence length="108" mass="12243">MRARELTAHKVALVNAEGDLLSIAALRRLGLNTPTDIDGFAYYVWDMAAVAQDLAALSVRNLIPESWKSFFEGLCNMAREIDEAAWTFFFGRAVQDEENLISEDRWMD</sequence>
<evidence type="ECO:0000313" key="1">
    <source>
        <dbReference type="EMBL" id="AIR87671.1"/>
    </source>
</evidence>
<evidence type="ECO:0000313" key="2">
    <source>
        <dbReference type="Proteomes" id="UP000029495"/>
    </source>
</evidence>
<protein>
    <recommendedName>
        <fullName evidence="3">Barstar (barnase inhibitor) domain-containing protein</fullName>
    </recommendedName>
</protein>
<proteinExistence type="predicted"/>